<dbReference type="PANTHER" id="PTHR34478:SF2">
    <property type="entry name" value="MEMBRANE PROTEIN"/>
    <property type="match status" value="1"/>
</dbReference>
<dbReference type="InterPro" id="IPR007156">
    <property type="entry name" value="MamQ_LemA"/>
</dbReference>
<evidence type="ECO:0000313" key="6">
    <source>
        <dbReference type="EMBL" id="AFS77961.1"/>
    </source>
</evidence>
<accession>K0B016</accession>
<reference evidence="6 7" key="1">
    <citation type="journal article" date="2012" name="PLoS ONE">
        <title>The purine-utilizing bacterium Clostridium acidurici 9a: a genome-guided metabolic reconsideration.</title>
        <authorList>
            <person name="Hartwich K."/>
            <person name="Poehlein A."/>
            <person name="Daniel R."/>
        </authorList>
    </citation>
    <scope>NUCLEOTIDE SEQUENCE [LARGE SCALE GENOMIC DNA]</scope>
    <source>
        <strain evidence="7">ATCC 7906 / DSM 604 / BCRC 14475 / CIP 104303 / KCTC 5404 / NCIMB 10678 / 9a</strain>
    </source>
</reference>
<dbReference type="Gene3D" id="1.20.1440.20">
    <property type="entry name" value="LemA-like domain"/>
    <property type="match status" value="1"/>
</dbReference>
<dbReference type="SUPFAM" id="SSF140478">
    <property type="entry name" value="LemA-like"/>
    <property type="match status" value="1"/>
</dbReference>
<dbReference type="GO" id="GO:0016020">
    <property type="term" value="C:membrane"/>
    <property type="evidence" value="ECO:0007669"/>
    <property type="project" value="UniProtKB-SubCell"/>
</dbReference>
<dbReference type="OrthoDB" id="9804152at2"/>
<dbReference type="eggNOG" id="COG1704">
    <property type="taxonomic scope" value="Bacteria"/>
</dbReference>
<dbReference type="AlphaFoldDB" id="K0B016"/>
<comment type="subcellular location">
    <subcellularLocation>
        <location evidence="1">Membrane</location>
        <topology evidence="1">Single-pass membrane protein</topology>
    </subcellularLocation>
</comment>
<dbReference type="RefSeq" id="WP_014967098.1">
    <property type="nucleotide sequence ID" value="NC_018664.1"/>
</dbReference>
<keyword evidence="4" id="KW-1133">Transmembrane helix</keyword>
<dbReference type="STRING" id="1128398.Curi_c09450"/>
<organism evidence="6 7">
    <name type="scientific">Gottschalkia acidurici (strain ATCC 7906 / DSM 604 / BCRC 14475 / CIP 104303 / KCTC 5404 / NCIMB 10678 / 9a)</name>
    <name type="common">Clostridium acidurici</name>
    <dbReference type="NCBI Taxonomy" id="1128398"/>
    <lineage>
        <taxon>Bacteria</taxon>
        <taxon>Bacillati</taxon>
        <taxon>Bacillota</taxon>
        <taxon>Tissierellia</taxon>
        <taxon>Tissierellales</taxon>
        <taxon>Gottschalkiaceae</taxon>
        <taxon>Gottschalkia</taxon>
    </lineage>
</organism>
<dbReference type="Pfam" id="PF04011">
    <property type="entry name" value="LemA"/>
    <property type="match status" value="1"/>
</dbReference>
<sequence length="187" mass="21023">MKKISIPLIIILAIVLLCGGVLASSYNNLVQLDETTSAQWAQVENQLKRRADLIPNLVNTVKGFAQQEKDVLIGVTEARSGLEKAKTPGEMAQANDQLNTALSRLNVVVERYPELKSDQNFIRLQDELAGTENRITVARQDYNSSVKEFNTKIKSFPTRIIAGMFGFEEAEYFEVQEKDKETPKVEF</sequence>
<keyword evidence="5" id="KW-0472">Membrane</keyword>
<keyword evidence="3" id="KW-0812">Transmembrane</keyword>
<protein>
    <submittedName>
        <fullName evidence="6">LemA family protein</fullName>
    </submittedName>
</protein>
<evidence type="ECO:0000313" key="7">
    <source>
        <dbReference type="Proteomes" id="UP000006094"/>
    </source>
</evidence>
<name>K0B016_GOTA9</name>
<evidence type="ECO:0000256" key="2">
    <source>
        <dbReference type="ARBA" id="ARBA00008854"/>
    </source>
</evidence>
<gene>
    <name evidence="6" type="ordered locus">Curi_c09450</name>
</gene>
<evidence type="ECO:0000256" key="1">
    <source>
        <dbReference type="ARBA" id="ARBA00004167"/>
    </source>
</evidence>
<proteinExistence type="inferred from homology"/>
<dbReference type="HOGENOM" id="CLU_056714_0_1_9"/>
<evidence type="ECO:0000256" key="5">
    <source>
        <dbReference type="ARBA" id="ARBA00023136"/>
    </source>
</evidence>
<dbReference type="KEGG" id="cad:Curi_c09450"/>
<dbReference type="InterPro" id="IPR023353">
    <property type="entry name" value="LemA-like_dom_sf"/>
</dbReference>
<evidence type="ECO:0000256" key="4">
    <source>
        <dbReference type="ARBA" id="ARBA00022989"/>
    </source>
</evidence>
<keyword evidence="7" id="KW-1185">Reference proteome</keyword>
<dbReference type="EMBL" id="CP003326">
    <property type="protein sequence ID" value="AFS77961.1"/>
    <property type="molecule type" value="Genomic_DNA"/>
</dbReference>
<dbReference type="PATRIC" id="fig|1128398.3.peg.944"/>
<dbReference type="PANTHER" id="PTHR34478">
    <property type="entry name" value="PROTEIN LEMA"/>
    <property type="match status" value="1"/>
</dbReference>
<evidence type="ECO:0000256" key="3">
    <source>
        <dbReference type="ARBA" id="ARBA00022692"/>
    </source>
</evidence>
<comment type="similarity">
    <text evidence="2">Belongs to the LemA family.</text>
</comment>
<dbReference type="Proteomes" id="UP000006094">
    <property type="component" value="Chromosome"/>
</dbReference>